<gene>
    <name evidence="6" type="ORF">J2S44_001072</name>
</gene>
<dbReference type="PANTHER" id="PTHR47957:SF3">
    <property type="entry name" value="ATP-DEPENDENT HELICASE HRQ1"/>
    <property type="match status" value="1"/>
</dbReference>
<evidence type="ECO:0000313" key="6">
    <source>
        <dbReference type="EMBL" id="MDR7320822.1"/>
    </source>
</evidence>
<evidence type="ECO:0000256" key="2">
    <source>
        <dbReference type="ARBA" id="ARBA00022840"/>
    </source>
</evidence>
<keyword evidence="7" id="KW-1185">Reference proteome</keyword>
<protein>
    <submittedName>
        <fullName evidence="6">ATP-dependent helicase YprA (DUF1998 family)</fullName>
    </submittedName>
</protein>
<dbReference type="SMART" id="SM00487">
    <property type="entry name" value="DEXDc"/>
    <property type="match status" value="1"/>
</dbReference>
<comment type="caution">
    <text evidence="6">The sequence shown here is derived from an EMBL/GenBank/DDBJ whole genome shotgun (WGS) entry which is preliminary data.</text>
</comment>
<dbReference type="Pfam" id="PF00270">
    <property type="entry name" value="DEAD"/>
    <property type="match status" value="1"/>
</dbReference>
<dbReference type="GO" id="GO:0005524">
    <property type="term" value="F:ATP binding"/>
    <property type="evidence" value="ECO:0007669"/>
    <property type="project" value="UniProtKB-KW"/>
</dbReference>
<reference evidence="6 7" key="1">
    <citation type="submission" date="2023-07" db="EMBL/GenBank/DDBJ databases">
        <title>Sequencing the genomes of 1000 actinobacteria strains.</title>
        <authorList>
            <person name="Klenk H.-P."/>
        </authorList>
    </citation>
    <scope>NUCLEOTIDE SEQUENCE [LARGE SCALE GENOMIC DNA]</scope>
    <source>
        <strain evidence="6 7">DSM 44711</strain>
    </source>
</reference>
<name>A0AAE3ZKZ1_9ACTN</name>
<dbReference type="Pfam" id="PF09369">
    <property type="entry name" value="MZB"/>
    <property type="match status" value="1"/>
</dbReference>
<feature type="region of interest" description="Disordered" evidence="3">
    <location>
        <begin position="2006"/>
        <end position="2025"/>
    </location>
</feature>
<evidence type="ECO:0000256" key="3">
    <source>
        <dbReference type="SAM" id="MobiDB-lite"/>
    </source>
</evidence>
<evidence type="ECO:0000259" key="5">
    <source>
        <dbReference type="PROSITE" id="PS51194"/>
    </source>
</evidence>
<keyword evidence="1" id="KW-0547">Nucleotide-binding</keyword>
<organism evidence="6 7">
    <name type="scientific">Catenuloplanes niger</name>
    <dbReference type="NCBI Taxonomy" id="587534"/>
    <lineage>
        <taxon>Bacteria</taxon>
        <taxon>Bacillati</taxon>
        <taxon>Actinomycetota</taxon>
        <taxon>Actinomycetes</taxon>
        <taxon>Micromonosporales</taxon>
        <taxon>Micromonosporaceae</taxon>
        <taxon>Catenuloplanes</taxon>
    </lineage>
</organism>
<sequence length="2123" mass="229512">MSELLPTVQAANVRHSLVDYLTTTFALTDSDARDGLDRFLSEPVNGMFKGPYVRLRLPFRPADEGWREHLDWYEGHNPYGHQAGAFARLSSRAGHRPKPTLVTTGTGSGKTEAFLHPILDHVRRARLEGVTGTKALILYPMNALANDQAKRLAGLLTSHSELSSITAALYTGQKGKPRTMVSADGLITDRGIIRDSAPDILLTNYKMLDQLLLRHDDQGLWQQSATSLRYLVLDEFHTYDGAQGTDVAMLLRRLGLALKSHWHDDDPGLSSEDRARPLGLITPVATSATLGDKGDPGAMLSFAETVFGENFPPEAVVVESRQTLDEWVGDAAATVDAAGFTAPHDFPIAEIRDAVEAFGTDPDGEALARTVLGRLWNGPEDRLATAGPELLLALTKANQLVQELAFECVDAVSLDDLVRRIGGQAGRRTSSLAAGNVDEDWTTVISAVVATLGHVRALVGRDALSVEVHLWVRELTRIDRAADTTASFRWGDDGPPVAGGDTEDVRPSFPAVHCRHCGRSGWGVALAPVGTSLAVDDESIRRNHATREGRFRALLYAPAEAGAAYAGGGLSEGLAWFSVRGRELRYEVPADDDPELRDGWILPVLTSAGKDADKDARDDNCPSCGQADGIRFLGSAIATLVSVSLSTLFGSAAVDVQEKKALVFTDSVQDAAHRAGFVEARSHTLTLRAALHAAVAAGSISLDMLVEEAIQQTGRDAFQRYRLLAPDCADRDSFAPFWTTSALRGVPAPVMRRVRRRLALDVALEFGLNSRVGRTLELTGAAAVEVAAGAPARMAAAARAALHGFTLQNALDADSGEPSDDALVQWVRGVLDRMRVQGAIDHPWFVTYRQEDGRRYSIWGGRPRADGMPAFPRDRPAPAYPRVGGAADSGGDNLDAVTSSQSWYAQWTSRVLPVSPADGGRLARLLFDRLVRDGVLTATTSQSGATVYGIPASGVVVIPTSTDDLAAGHHMLACDTCRSLTPGSVAAVEQLDGAPCMLVRCRGRLTREPLPDNFYRRLYASPDMRRIVAREHTSLLDDETRVRYEEGFKSAATVPQAPNVLVATPTLEMGIDIGDLSTVLLSSLPRTVASYLQRVGRAGRLTGNALNLAYLTGRGDQLPKLGEPLSVINGEVRPPAIYFQAEEILRRQYTACLVDAMARDPLRKRPRSAGGAMGSSDRDSFLGDLIAAAEAGGQQAVERFTDSLAPLPQQVIDDLKGWVRPIAGAGTSMFAAHVHTASRRWQVTVETLKLREKELAKVIPELEAKEQSPAATDDDRRALRSARATRSLTQGQLAHLRGEYWIGVLEEYGLLPNYTLLDDTVTLDVGISWTDPDSNDFRNDHAQFQRGSAQAIREFAPGATFYARGWEIAIDAIDLGIDGESIRPWTFCPACGFAVDTAASGQERQVTACPRCGSTGIADTGQRLDVVELSHVSAEVRRDEAMISDRRDQREHIPFQVITAADIDLGNMQRRWFAEDTGIGCTYLRTMDLRWINVGVPGHGATRIISADERTGSLFRVCSGCGKLDTDTGRNKPHEHRAWCLYRTAITESTATIALSRTLRTQGLLIRLPHAVTLGDDFAVPSIAAALLLGLREQVGGHPDHIRVEHVIDPTLSDGTDNHDALLLHDVVPGGTGYLADLAAPEQLRELLDLAWERVRRCECQFEERLACHRCLLPFAAPAAVRRTSRAAAVRHLSALLGLADDAESTDGPAWRITETPPQDDPESHLEQRFRKVFLEGLKAAGAAITEVPKAWGNALRFTLPGASRQWTLTPQVNLENSRPDFVLESNDTSVPAVAVFTDGRSFHAVASRNRLADDAEKRGILRDTGRIVLAISAQDITDAERGTVAAPSWFVPAAVAKLLKQQQFLTTPAAYDGLRAGPLTWLLNWVAEPKPADIGIVARAVPMFMLTGQKPHKVADGVSLATAGRAALLGEEIPAGTRSVVIKQFGSLAVVVESAASEIGVALVLDDRDEMLDTAHAGAWRLWLQLANALSLRDWPTVITTTSLTVQQTKTPSPKTEAEADALPAGTDESWLAPYESAAPGIERQLIRLLAEHGGIQAPVVGAEGPQGIPMDLSWPDRQVVVAVYDMPDEDRADLTAAGWVVVEAELATIIAALAPTELLEH</sequence>
<dbReference type="InterPro" id="IPR018973">
    <property type="entry name" value="MZB"/>
</dbReference>
<proteinExistence type="predicted"/>
<dbReference type="GO" id="GO:0043138">
    <property type="term" value="F:3'-5' DNA helicase activity"/>
    <property type="evidence" value="ECO:0007669"/>
    <property type="project" value="TreeGrafter"/>
</dbReference>
<evidence type="ECO:0000313" key="7">
    <source>
        <dbReference type="Proteomes" id="UP001183629"/>
    </source>
</evidence>
<dbReference type="EMBL" id="JAVDYC010000001">
    <property type="protein sequence ID" value="MDR7320822.1"/>
    <property type="molecule type" value="Genomic_DNA"/>
</dbReference>
<keyword evidence="2" id="KW-0067">ATP-binding</keyword>
<dbReference type="Gene3D" id="3.40.50.300">
    <property type="entry name" value="P-loop containing nucleotide triphosphate hydrolases"/>
    <property type="match status" value="2"/>
</dbReference>
<dbReference type="PANTHER" id="PTHR47957">
    <property type="entry name" value="ATP-DEPENDENT HELICASE HRQ1"/>
    <property type="match status" value="1"/>
</dbReference>
<keyword evidence="6" id="KW-0347">Helicase</keyword>
<dbReference type="GO" id="GO:0006289">
    <property type="term" value="P:nucleotide-excision repair"/>
    <property type="evidence" value="ECO:0007669"/>
    <property type="project" value="TreeGrafter"/>
</dbReference>
<accession>A0AAE3ZKZ1</accession>
<dbReference type="InterPro" id="IPR011545">
    <property type="entry name" value="DEAD/DEAH_box_helicase_dom"/>
</dbReference>
<dbReference type="SUPFAM" id="SSF52540">
    <property type="entry name" value="P-loop containing nucleoside triphosphate hydrolases"/>
    <property type="match status" value="2"/>
</dbReference>
<feature type="domain" description="Helicase C-terminal" evidence="5">
    <location>
        <begin position="987"/>
        <end position="1145"/>
    </location>
</feature>
<dbReference type="RefSeq" id="WP_310409481.1">
    <property type="nucleotide sequence ID" value="NZ_JAVDYC010000001.1"/>
</dbReference>
<dbReference type="PROSITE" id="PS51194">
    <property type="entry name" value="HELICASE_CTER"/>
    <property type="match status" value="1"/>
</dbReference>
<dbReference type="GO" id="GO:0003676">
    <property type="term" value="F:nucleic acid binding"/>
    <property type="evidence" value="ECO:0007669"/>
    <property type="project" value="InterPro"/>
</dbReference>
<dbReference type="GO" id="GO:0036297">
    <property type="term" value="P:interstrand cross-link repair"/>
    <property type="evidence" value="ECO:0007669"/>
    <property type="project" value="TreeGrafter"/>
</dbReference>
<feature type="domain" description="Helicase ATP-binding" evidence="4">
    <location>
        <begin position="91"/>
        <end position="308"/>
    </location>
</feature>
<dbReference type="InterPro" id="IPR027417">
    <property type="entry name" value="P-loop_NTPase"/>
</dbReference>
<dbReference type="SMART" id="SM00490">
    <property type="entry name" value="HELICc"/>
    <property type="match status" value="1"/>
</dbReference>
<keyword evidence="6" id="KW-0378">Hydrolase</keyword>
<evidence type="ECO:0000256" key="1">
    <source>
        <dbReference type="ARBA" id="ARBA00022741"/>
    </source>
</evidence>
<dbReference type="InterPro" id="IPR001650">
    <property type="entry name" value="Helicase_C-like"/>
</dbReference>
<dbReference type="PROSITE" id="PS51192">
    <property type="entry name" value="HELICASE_ATP_BIND_1"/>
    <property type="match status" value="1"/>
</dbReference>
<dbReference type="Pfam" id="PF00271">
    <property type="entry name" value="Helicase_C"/>
    <property type="match status" value="1"/>
</dbReference>
<dbReference type="InterPro" id="IPR014001">
    <property type="entry name" value="Helicase_ATP-bd"/>
</dbReference>
<evidence type="ECO:0000259" key="4">
    <source>
        <dbReference type="PROSITE" id="PS51192"/>
    </source>
</evidence>
<dbReference type="Proteomes" id="UP001183629">
    <property type="component" value="Unassembled WGS sequence"/>
</dbReference>